<dbReference type="SMART" id="SM00843">
    <property type="entry name" value="Ftsk_gamma"/>
    <property type="match status" value="1"/>
</dbReference>
<dbReference type="PANTHER" id="PTHR22683:SF41">
    <property type="entry name" value="DNA TRANSLOCASE FTSK"/>
    <property type="match status" value="1"/>
</dbReference>
<feature type="transmembrane region" description="Helical" evidence="18">
    <location>
        <begin position="79"/>
        <end position="100"/>
    </location>
</feature>
<dbReference type="PANTHER" id="PTHR22683">
    <property type="entry name" value="SPORULATION PROTEIN RELATED"/>
    <property type="match status" value="1"/>
</dbReference>
<dbReference type="InterPro" id="IPR018541">
    <property type="entry name" value="Ftsk_gamma"/>
</dbReference>
<dbReference type="RefSeq" id="WP_369720116.1">
    <property type="nucleotide sequence ID" value="NZ_CP165734.1"/>
</dbReference>
<feature type="domain" description="FtsK" evidence="19">
    <location>
        <begin position="456"/>
        <end position="675"/>
    </location>
</feature>
<keyword evidence="9 16" id="KW-0067">ATP-binding</keyword>
<dbReference type="InterPro" id="IPR036388">
    <property type="entry name" value="WH-like_DNA-bd_sf"/>
</dbReference>
<evidence type="ECO:0000256" key="9">
    <source>
        <dbReference type="ARBA" id="ARBA00022840"/>
    </source>
</evidence>
<evidence type="ECO:0000256" key="6">
    <source>
        <dbReference type="ARBA" id="ARBA00022692"/>
    </source>
</evidence>
<feature type="transmembrane region" description="Helical" evidence="18">
    <location>
        <begin position="112"/>
        <end position="130"/>
    </location>
</feature>
<name>A0AB39XCF4_9BRAD</name>
<evidence type="ECO:0000313" key="20">
    <source>
        <dbReference type="EMBL" id="XDV55669.1"/>
    </source>
</evidence>
<sequence>MSMSTIERVIPMVGHLPPSIREALSRRVRELTGLGLIALSGTASAALMTWSVQDPSLSHATSRPIRNILGYAGAIGADLAMQILGLGAIMLILTVAVWGWRMMTHRPFDREALRLGCWILCTVIAAGFVSCWPHGGAWPLPTGLGGVVGDALVRAPAVIFGPPGAIYRIMLGVILFGALTVTFLIACGLGAREHEEELASLEDEDTPLDEDEDSDRGSVSLGWLFHALMSTKARLIWLLGTAYRALVSSAPKAKAVAFNRQEPNLGGRAAPSISPPSEDEDYEDEDEHEDEEEEEEVPAARAPRKKAAPKAAPKKSSDKFELPSVSVLAAPKAGDRQPLSKAELEANSRALEGVLQDFGVRGEIVKSNPGPVVTLYELEPAPGIKSSRVIGLSDDIARSMSALSARVAVVPGRNAIGIELPNAHREKVYLRELLVAKETVDTVAKLPLCLGKTIGGDPVIIDLARTPHMLIAGTTGSGKSVAINTMILSLVYRLRPDQCRLIMVDPKMLELSVYDGIPHLLTPVVTDPKKAVVALKWAVREMEERYKNMAKLGVRNIDGYNARLLEMKAKGEEPTRTVHTGFDKETGKAIYEEEKLSLEPLPYIVIIVDEMADLMMVAGKDIEGAVQRLAQMARAAGLHVILATQRPSVDVITGTIKANFPTRIAFQVTSKIDSRTILGEMGAEQLLGQGDMLYMAGGGRISRVHGPFASDEEVEKVVRHLKTQGQPEYLEAVTAEEPSEDEDGAVFDASAMGADGGGDLFSQAVAIVKRDRKASTSYIQRRLQIGYNRAASLMERMELEGIVGPANHAGKREILVEEEDSHM</sequence>
<dbReference type="EMBL" id="CP165734">
    <property type="protein sequence ID" value="XDV55669.1"/>
    <property type="molecule type" value="Genomic_DNA"/>
</dbReference>
<dbReference type="InterPro" id="IPR036390">
    <property type="entry name" value="WH_DNA-bd_sf"/>
</dbReference>
<dbReference type="AlphaFoldDB" id="A0AB39XCF4"/>
<evidence type="ECO:0000256" key="7">
    <source>
        <dbReference type="ARBA" id="ARBA00022741"/>
    </source>
</evidence>
<dbReference type="InterPro" id="IPR050206">
    <property type="entry name" value="FtsK/SpoIIIE/SftA"/>
</dbReference>
<evidence type="ECO:0000256" key="12">
    <source>
        <dbReference type="ARBA" id="ARBA00023136"/>
    </source>
</evidence>
<feature type="region of interest" description="Disordered" evidence="17">
    <location>
        <begin position="261"/>
        <end position="318"/>
    </location>
</feature>
<reference evidence="20" key="1">
    <citation type="submission" date="2024-08" db="EMBL/GenBank/DDBJ databases">
        <authorList>
            <person name="Chaddad Z."/>
            <person name="Lamrabet M."/>
            <person name="Bouhnik O."/>
            <person name="Alami S."/>
            <person name="Wipf D."/>
            <person name="Courty P.E."/>
            <person name="Missbah El Idrissi M."/>
        </authorList>
    </citation>
    <scope>NUCLEOTIDE SEQUENCE</scope>
    <source>
        <strain evidence="20">LLZ17</strain>
    </source>
</reference>
<keyword evidence="13" id="KW-0131">Cell cycle</keyword>
<dbReference type="InterPro" id="IPR025199">
    <property type="entry name" value="FtsK_4TM"/>
</dbReference>
<dbReference type="GO" id="GO:0003677">
    <property type="term" value="F:DNA binding"/>
    <property type="evidence" value="ECO:0007669"/>
    <property type="project" value="UniProtKB-KW"/>
</dbReference>
<feature type="compositionally biased region" description="Acidic residues" evidence="17">
    <location>
        <begin position="277"/>
        <end position="297"/>
    </location>
</feature>
<comment type="similarity">
    <text evidence="2">Belongs to the FtsK/SpoIIIE/SftA family.</text>
</comment>
<accession>A0AB39XCF4</accession>
<evidence type="ECO:0000256" key="16">
    <source>
        <dbReference type="PROSITE-ProRule" id="PRU00289"/>
    </source>
</evidence>
<dbReference type="GO" id="GO:0007059">
    <property type="term" value="P:chromosome segregation"/>
    <property type="evidence" value="ECO:0007669"/>
    <property type="project" value="UniProtKB-KW"/>
</dbReference>
<proteinExistence type="inferred from homology"/>
<protein>
    <recommendedName>
        <fullName evidence="3">DNA translocase FtsK</fullName>
    </recommendedName>
</protein>
<dbReference type="Gene3D" id="3.30.980.40">
    <property type="match status" value="1"/>
</dbReference>
<comment type="function">
    <text evidence="14">Essential cell division protein that coordinates cell division and chromosome segregation. The N-terminus is involved in assembly of the cell-division machinery. The C-terminus functions as a DNA motor that moves dsDNA in an ATP-dependent manner towards the dif recombination site, which is located within the replication terminus region. Translocation stops specifically at Xer-dif sites, where FtsK interacts with the Xer recombinase, allowing activation of chromosome unlinking by recombination. FtsK orienting polar sequences (KOPS) guide the direction of DNA translocation. FtsK can remove proteins from DNA as it translocates, but translocation stops specifically at XerCD-dif site, thereby preventing removal of XerC and XerD from dif.</text>
</comment>
<evidence type="ECO:0000256" key="11">
    <source>
        <dbReference type="ARBA" id="ARBA00023125"/>
    </source>
</evidence>
<dbReference type="Pfam" id="PF09397">
    <property type="entry name" value="FtsK_gamma"/>
    <property type="match status" value="1"/>
</dbReference>
<dbReference type="CDD" id="cd01127">
    <property type="entry name" value="TrwB_TraG_TraD_VirD4"/>
    <property type="match status" value="1"/>
</dbReference>
<dbReference type="GO" id="GO:0005886">
    <property type="term" value="C:plasma membrane"/>
    <property type="evidence" value="ECO:0007669"/>
    <property type="project" value="UniProtKB-SubCell"/>
</dbReference>
<comment type="subcellular location">
    <subcellularLocation>
        <location evidence="1">Cell membrane</location>
        <topology evidence="1">Multi-pass membrane protein</topology>
    </subcellularLocation>
</comment>
<evidence type="ECO:0000256" key="13">
    <source>
        <dbReference type="ARBA" id="ARBA00023306"/>
    </source>
</evidence>
<evidence type="ECO:0000256" key="17">
    <source>
        <dbReference type="SAM" id="MobiDB-lite"/>
    </source>
</evidence>
<keyword evidence="12 18" id="KW-0472">Membrane</keyword>
<evidence type="ECO:0000256" key="10">
    <source>
        <dbReference type="ARBA" id="ARBA00022989"/>
    </source>
</evidence>
<evidence type="ECO:0000256" key="4">
    <source>
        <dbReference type="ARBA" id="ARBA00022475"/>
    </source>
</evidence>
<evidence type="ECO:0000256" key="8">
    <source>
        <dbReference type="ARBA" id="ARBA00022829"/>
    </source>
</evidence>
<keyword evidence="5" id="KW-0132">Cell division</keyword>
<dbReference type="Pfam" id="PF13491">
    <property type="entry name" value="FtsK_4TM"/>
    <property type="match status" value="1"/>
</dbReference>
<dbReference type="SUPFAM" id="SSF46785">
    <property type="entry name" value="Winged helix' DNA-binding domain"/>
    <property type="match status" value="1"/>
</dbReference>
<dbReference type="Pfam" id="PF01580">
    <property type="entry name" value="FtsK_SpoIIIE"/>
    <property type="match status" value="1"/>
</dbReference>
<keyword evidence="4" id="KW-1003">Cell membrane</keyword>
<keyword evidence="6 18" id="KW-0812">Transmembrane</keyword>
<keyword evidence="8" id="KW-0159">Chromosome partition</keyword>
<feature type="transmembrane region" description="Helical" evidence="18">
    <location>
        <begin position="136"/>
        <end position="153"/>
    </location>
</feature>
<dbReference type="Pfam" id="PF17854">
    <property type="entry name" value="FtsK_alpha"/>
    <property type="match status" value="1"/>
</dbReference>
<dbReference type="PROSITE" id="PS50901">
    <property type="entry name" value="FTSK"/>
    <property type="match status" value="1"/>
</dbReference>
<keyword evidence="11" id="KW-0238">DNA-binding</keyword>
<evidence type="ECO:0000256" key="3">
    <source>
        <dbReference type="ARBA" id="ARBA00020887"/>
    </source>
</evidence>
<dbReference type="GO" id="GO:0005524">
    <property type="term" value="F:ATP binding"/>
    <property type="evidence" value="ECO:0007669"/>
    <property type="project" value="UniProtKB-UniRule"/>
</dbReference>
<dbReference type="SMART" id="SM00382">
    <property type="entry name" value="AAA"/>
    <property type="match status" value="1"/>
</dbReference>
<evidence type="ECO:0000256" key="18">
    <source>
        <dbReference type="SAM" id="Phobius"/>
    </source>
</evidence>
<keyword evidence="7 16" id="KW-0547">Nucleotide-binding</keyword>
<gene>
    <name evidence="20" type="ORF">AB8Z38_23280</name>
</gene>
<evidence type="ECO:0000259" key="19">
    <source>
        <dbReference type="PROSITE" id="PS50901"/>
    </source>
</evidence>
<evidence type="ECO:0000256" key="5">
    <source>
        <dbReference type="ARBA" id="ARBA00022618"/>
    </source>
</evidence>
<evidence type="ECO:0000256" key="15">
    <source>
        <dbReference type="ARBA" id="ARBA00025923"/>
    </source>
</evidence>
<dbReference type="InterPro" id="IPR041027">
    <property type="entry name" value="FtsK_alpha"/>
</dbReference>
<dbReference type="InterPro" id="IPR003593">
    <property type="entry name" value="AAA+_ATPase"/>
</dbReference>
<comment type="subunit">
    <text evidence="15">Homohexamer. Forms a ring that surrounds DNA.</text>
</comment>
<evidence type="ECO:0000256" key="14">
    <source>
        <dbReference type="ARBA" id="ARBA00024784"/>
    </source>
</evidence>
<evidence type="ECO:0000256" key="1">
    <source>
        <dbReference type="ARBA" id="ARBA00004651"/>
    </source>
</evidence>
<evidence type="ECO:0000256" key="2">
    <source>
        <dbReference type="ARBA" id="ARBA00006474"/>
    </source>
</evidence>
<feature type="transmembrane region" description="Helical" evidence="18">
    <location>
        <begin position="165"/>
        <end position="191"/>
    </location>
</feature>
<dbReference type="InterPro" id="IPR027417">
    <property type="entry name" value="P-loop_NTPase"/>
</dbReference>
<organism evidence="20">
    <name type="scientific">Bradyrhizobium sp. LLZ17</name>
    <dbReference type="NCBI Taxonomy" id="3239388"/>
    <lineage>
        <taxon>Bacteria</taxon>
        <taxon>Pseudomonadati</taxon>
        <taxon>Pseudomonadota</taxon>
        <taxon>Alphaproteobacteria</taxon>
        <taxon>Hyphomicrobiales</taxon>
        <taxon>Nitrobacteraceae</taxon>
        <taxon>Bradyrhizobium</taxon>
    </lineage>
</organism>
<feature type="transmembrane region" description="Helical" evidence="18">
    <location>
        <begin position="31"/>
        <end position="52"/>
    </location>
</feature>
<dbReference type="GO" id="GO:0051301">
    <property type="term" value="P:cell division"/>
    <property type="evidence" value="ECO:0007669"/>
    <property type="project" value="UniProtKB-KW"/>
</dbReference>
<dbReference type="SUPFAM" id="SSF52540">
    <property type="entry name" value="P-loop containing nucleoside triphosphate hydrolases"/>
    <property type="match status" value="1"/>
</dbReference>
<dbReference type="Gene3D" id="3.40.50.300">
    <property type="entry name" value="P-loop containing nucleotide triphosphate hydrolases"/>
    <property type="match status" value="1"/>
</dbReference>
<dbReference type="InterPro" id="IPR002543">
    <property type="entry name" value="FtsK_dom"/>
</dbReference>
<feature type="binding site" evidence="16">
    <location>
        <begin position="473"/>
        <end position="480"/>
    </location>
    <ligand>
        <name>ATP</name>
        <dbReference type="ChEBI" id="CHEBI:30616"/>
    </ligand>
</feature>
<keyword evidence="10 18" id="KW-1133">Transmembrane helix</keyword>
<dbReference type="Gene3D" id="1.10.10.10">
    <property type="entry name" value="Winged helix-like DNA-binding domain superfamily/Winged helix DNA-binding domain"/>
    <property type="match status" value="1"/>
</dbReference>